<feature type="compositionally biased region" description="Gly residues" evidence="1">
    <location>
        <begin position="119"/>
        <end position="132"/>
    </location>
</feature>
<evidence type="ECO:0000256" key="1">
    <source>
        <dbReference type="SAM" id="MobiDB-lite"/>
    </source>
</evidence>
<feature type="region of interest" description="Disordered" evidence="1">
    <location>
        <begin position="52"/>
        <end position="273"/>
    </location>
</feature>
<feature type="compositionally biased region" description="Gly residues" evidence="1">
    <location>
        <begin position="79"/>
        <end position="101"/>
    </location>
</feature>
<feature type="compositionally biased region" description="Polar residues" evidence="1">
    <location>
        <begin position="57"/>
        <end position="71"/>
    </location>
</feature>
<feature type="compositionally biased region" description="Basic and acidic residues" evidence="1">
    <location>
        <begin position="211"/>
        <end position="229"/>
    </location>
</feature>
<proteinExistence type="predicted"/>
<feature type="signal peptide" evidence="2">
    <location>
        <begin position="1"/>
        <end position="24"/>
    </location>
</feature>
<dbReference type="Proteomes" id="UP000503018">
    <property type="component" value="Chromosome"/>
</dbReference>
<dbReference type="KEGG" id="slan:GV829_07705"/>
<dbReference type="EMBL" id="CP053015">
    <property type="protein sequence ID" value="QJQ32350.1"/>
    <property type="molecule type" value="Genomic_DNA"/>
</dbReference>
<feature type="chain" id="PRO_5027104903" evidence="2">
    <location>
        <begin position="25"/>
        <end position="424"/>
    </location>
</feature>
<feature type="compositionally biased region" description="Low complexity" evidence="1">
    <location>
        <begin position="187"/>
        <end position="207"/>
    </location>
</feature>
<reference evidence="3 4" key="1">
    <citation type="submission" date="2020-01" db="EMBL/GenBank/DDBJ databases">
        <title>Sphingomonas sp. strain CSW-10.</title>
        <authorList>
            <person name="Chen W.-M."/>
        </authorList>
    </citation>
    <scope>NUCLEOTIDE SEQUENCE [LARGE SCALE GENOMIC DNA]</scope>
    <source>
        <strain evidence="3 4">CSW-10</strain>
    </source>
</reference>
<evidence type="ECO:0000313" key="4">
    <source>
        <dbReference type="Proteomes" id="UP000503018"/>
    </source>
</evidence>
<dbReference type="Pfam" id="PF11776">
    <property type="entry name" value="RcnB"/>
    <property type="match status" value="1"/>
</dbReference>
<evidence type="ECO:0000313" key="3">
    <source>
        <dbReference type="EMBL" id="QJQ32350.1"/>
    </source>
</evidence>
<name>A0A6M4AVB4_9SPHN</name>
<protein>
    <submittedName>
        <fullName evidence="3">RcnB family protein</fullName>
    </submittedName>
</protein>
<dbReference type="Gene3D" id="3.10.450.160">
    <property type="entry name" value="inner membrane protein cigr"/>
    <property type="match status" value="1"/>
</dbReference>
<sequence>MTSRWFGTLLIVATALTPLSAVQAQDSLGDQVRAQARAAAIAATSGGIHSVDLPASTVRSTPAMPSTNSGDFQRRGRGDGGGWGGRGGGGGRSNDGGGWGGPTASPTPSPTPSAPSAGGWRGRGDGNGGGWRGRAESAGDARGGGYRARVNNDAGGWRQPRAERPVERSTERPATRGDWGGRRGDGNRWQPPVSSTTTTASPAPADSGRWQGRDRYRQGDATRGYERRGGNRAGDWNSNRRTETTSTGYGQRVIRNAERTNGGNRYDNGRRYDDNRWDRRNDDRWDRNRWDRRDGNRYDNNRRWDRRDNDRYAGRYGNRGHGNWDRSWRNDRRYDWQSHRTRYSSFYRLPRYYSPYRDWSYRRLHIGFNLWPLFYAEQFWINDPWYYRLPDVYGPYRWVRYYDDALLVDITTGQVVDVIENFFW</sequence>
<dbReference type="AlphaFoldDB" id="A0A6M4AVB4"/>
<accession>A0A6M4AVB4</accession>
<feature type="compositionally biased region" description="Basic and acidic residues" evidence="1">
    <location>
        <begin position="160"/>
        <end position="186"/>
    </location>
</feature>
<evidence type="ECO:0000256" key="2">
    <source>
        <dbReference type="SAM" id="SignalP"/>
    </source>
</evidence>
<dbReference type="RefSeq" id="WP_169945521.1">
    <property type="nucleotide sequence ID" value="NZ_CP053015.1"/>
</dbReference>
<organism evidence="3 4">
    <name type="scientific">Sphingomonas lacunae</name>
    <dbReference type="NCBI Taxonomy" id="2698828"/>
    <lineage>
        <taxon>Bacteria</taxon>
        <taxon>Pseudomonadati</taxon>
        <taxon>Pseudomonadota</taxon>
        <taxon>Alphaproteobacteria</taxon>
        <taxon>Sphingomonadales</taxon>
        <taxon>Sphingomonadaceae</taxon>
        <taxon>Sphingomonas</taxon>
    </lineage>
</organism>
<gene>
    <name evidence="3" type="ORF">GV829_07705</name>
</gene>
<keyword evidence="2" id="KW-0732">Signal</keyword>
<keyword evidence="4" id="KW-1185">Reference proteome</keyword>
<dbReference type="InterPro" id="IPR024572">
    <property type="entry name" value="RcnB"/>
</dbReference>